<organism evidence="13 14">
    <name type="scientific">Moniliophthora roreri</name>
    <name type="common">Frosty pod rot fungus</name>
    <name type="synonym">Monilia roreri</name>
    <dbReference type="NCBI Taxonomy" id="221103"/>
    <lineage>
        <taxon>Eukaryota</taxon>
        <taxon>Fungi</taxon>
        <taxon>Dikarya</taxon>
        <taxon>Basidiomycota</taxon>
        <taxon>Agaricomycotina</taxon>
        <taxon>Agaricomycetes</taxon>
        <taxon>Agaricomycetidae</taxon>
        <taxon>Agaricales</taxon>
        <taxon>Marasmiineae</taxon>
        <taxon>Marasmiaceae</taxon>
        <taxon>Moniliophthora</taxon>
    </lineage>
</organism>
<evidence type="ECO:0000256" key="4">
    <source>
        <dbReference type="ARBA" id="ARBA00022679"/>
    </source>
</evidence>
<evidence type="ECO:0000256" key="10">
    <source>
        <dbReference type="RuleBase" id="RU003805"/>
    </source>
</evidence>
<dbReference type="Gene3D" id="1.10.150.20">
    <property type="entry name" value="5' to 3' exonuclease, C-terminal subdomain"/>
    <property type="match status" value="1"/>
</dbReference>
<dbReference type="SMART" id="SM01311">
    <property type="entry name" value="RPOL_N"/>
    <property type="match status" value="1"/>
</dbReference>
<evidence type="ECO:0000313" key="13">
    <source>
        <dbReference type="EMBL" id="KTB27341.1"/>
    </source>
</evidence>
<evidence type="ECO:0000256" key="2">
    <source>
        <dbReference type="ARBA" id="ARBA00009493"/>
    </source>
</evidence>
<comment type="subcellular location">
    <subcellularLocation>
        <location evidence="1">Mitochondrion</location>
    </subcellularLocation>
</comment>
<dbReference type="PROSITE" id="PS00489">
    <property type="entry name" value="RNA_POL_PHAGE_2"/>
    <property type="match status" value="1"/>
</dbReference>
<comment type="function">
    <text evidence="10">DNA-dependent RNA polymerase catalyzes the transcription of DNA into RNA using the four ribonucleoside triphosphates as substrates.</text>
</comment>
<sequence>MISRSAKRLEAILSTSRQALPRPARLYSTPSKRTDAPAFAAQQVPRPEFPQFLSTPSMTEHYDHMEGFLKSPPKFTFLPTPKPDTASTPPSVWFADSATQDLLAIMDACLHNLYDVPRAKSIFDRLRQKANNAVLEPRIYNAFLEAYVNMATSQADGDKEYWLEAAWELYDLMEMEKDRIVPTSATYAIMLIAWHRFGPDSASPVSNVGAVQPKALLANINQRQIPVENIIADRVFTSSDDAAAVIRMLSKAAVDLNLSHLVAQLGQTEVIGAHARDILDDVPEVLPVLKVKKKDSISESESDEPEYEVPFNLSNLRKHLAEVSFARRVLPEDVVARQKLLEESVYDTAVERLKHEADVFDSLGIDDGSLRQPDLRRWMWDWHTKLKARLEQEIKNIAQVEKTRTGTPSMYGRNAILAPYLMLVNPERLSLITILEVMRLQGTGGVAEGMKTTRALITVGKAVEMEYKAQMCKRNNISVPSSAKIGEAGYFSSLGYNNLQERRLVAARHMQDGEAWTSSWTQPIRAKVGGILVECLMDVATVNRTATHKVTGKVVTDVQPAFYHAYVHQRGQKLGVIRLNPTVSDRMSKDAIRETLHPRHLPMLVKPKPWLNYNEGGYMYNRVSAMRYKDSVEQQSYLKRASELGNVELVYAGLDVLGSTPWKVNKKIFDVVLEVWNSGERLGKLPPASYDEPEPQQPNDASPKNRVIYITKMKNWMQNKASNHSDRCSVNYRVEIARTFLGDTIHFPHNIDFRGRAYPIPPHLNHMGDDLSRGLLIFAEGKPLGAPGLRWLKIHLANLYGYDKASFSERVEYVDARLEQIFDSATNPLGGQRWWVHADDPWQCLSTCMELHAALTSENPEEYVSCLPIHQDGTCNGLQHYAALGGDSRGAEQVNLAAGDRPSDVYTYVGNMAEKVIADDAKKGEKYAVMLTGKISRKLVKQTVMTTVYGVTFIGAREQIEKQMKLYKLVPEEETWMASAYLAKVVLGCIGDLFTGAKDIQNWLNMCARLISKAIPGERIHEALEEAKAKKNAKAQGKGKKDVNALSLDFLKREQMNSVVWTTPLGLPIVQPYRKPKRRQIMTAMQTVYISDPNTVAEVNTAKQASAFPPNFIHSLDATHMMLTALECQTRGITFAAVHDSYWTHASCIDEMSTIIRDTFIALHSSDVLSKLNDEFRERYKDYKIPLVQLRSPILIKTLKDWGVRIKATPEQLETLGMLSNLVEVSDKSSVEESQNSEELKEMLKAQQQEQKTDDGKATKQIATAKEDEEFDEEVMESEDGEDGDWENPCTKASRKKAEDEKAALDLFGKFVNLTDLIPPLPKKGDFKVEAIKASQYFFS</sequence>
<keyword evidence="7" id="KW-0496">Mitochondrion</keyword>
<dbReference type="PROSITE" id="PS00900">
    <property type="entry name" value="RNA_POL_PHAGE_1"/>
    <property type="match status" value="1"/>
</dbReference>
<dbReference type="GO" id="GO:0034245">
    <property type="term" value="C:mitochondrial DNA-directed RNA polymerase complex"/>
    <property type="evidence" value="ECO:0007669"/>
    <property type="project" value="TreeGrafter"/>
</dbReference>
<evidence type="ECO:0000256" key="9">
    <source>
        <dbReference type="ARBA" id="ARBA00048552"/>
    </source>
</evidence>
<accession>A0A0W0ETD6</accession>
<dbReference type="EC" id="2.7.7.6" evidence="10"/>
<dbReference type="GO" id="GO:0003899">
    <property type="term" value="F:DNA-directed RNA polymerase activity"/>
    <property type="evidence" value="ECO:0007669"/>
    <property type="project" value="UniProtKB-EC"/>
</dbReference>
<dbReference type="PANTHER" id="PTHR10102:SF0">
    <property type="entry name" value="DNA-DIRECTED RNA POLYMERASE, MITOCHONDRIAL"/>
    <property type="match status" value="1"/>
</dbReference>
<reference evidence="13 14" key="1">
    <citation type="submission" date="2015-12" db="EMBL/GenBank/DDBJ databases">
        <title>Draft genome sequence of Moniliophthora roreri, the causal agent of frosty pod rot of cacao.</title>
        <authorList>
            <person name="Aime M.C."/>
            <person name="Diaz-Valderrama J.R."/>
            <person name="Kijpornyongpan T."/>
            <person name="Phillips-Mora W."/>
        </authorList>
    </citation>
    <scope>NUCLEOTIDE SEQUENCE [LARGE SCALE GENOMIC DNA]</scope>
    <source>
        <strain evidence="13 14">MCA 2952</strain>
    </source>
</reference>
<comment type="similarity">
    <text evidence="2 10">Belongs to the phage and mitochondrial RNA polymerase family.</text>
</comment>
<evidence type="ECO:0000256" key="8">
    <source>
        <dbReference type="ARBA" id="ARBA00023163"/>
    </source>
</evidence>
<dbReference type="FunFam" id="1.10.287.280:FF:000001">
    <property type="entry name" value="DNA-directed RNA polymerase"/>
    <property type="match status" value="1"/>
</dbReference>
<dbReference type="InterPro" id="IPR037159">
    <property type="entry name" value="RNA_POL_N_sf"/>
</dbReference>
<evidence type="ECO:0000256" key="6">
    <source>
        <dbReference type="ARBA" id="ARBA00022946"/>
    </source>
</evidence>
<evidence type="ECO:0000256" key="5">
    <source>
        <dbReference type="ARBA" id="ARBA00022695"/>
    </source>
</evidence>
<protein>
    <recommendedName>
        <fullName evidence="10">DNA-directed RNA polymerase</fullName>
        <ecNumber evidence="10">2.7.7.6</ecNumber>
    </recommendedName>
</protein>
<evidence type="ECO:0000256" key="1">
    <source>
        <dbReference type="ARBA" id="ARBA00004173"/>
    </source>
</evidence>
<keyword evidence="3 10" id="KW-0240">DNA-directed RNA polymerase</keyword>
<evidence type="ECO:0000256" key="7">
    <source>
        <dbReference type="ARBA" id="ARBA00023128"/>
    </source>
</evidence>
<dbReference type="InterPro" id="IPR011990">
    <property type="entry name" value="TPR-like_helical_dom_sf"/>
</dbReference>
<dbReference type="Pfam" id="PF00940">
    <property type="entry name" value="RNA_pol"/>
    <property type="match status" value="1"/>
</dbReference>
<evidence type="ECO:0000259" key="12">
    <source>
        <dbReference type="SMART" id="SM01311"/>
    </source>
</evidence>
<dbReference type="Gene3D" id="1.10.287.280">
    <property type="match status" value="1"/>
</dbReference>
<keyword evidence="4 10" id="KW-0808">Transferase</keyword>
<gene>
    <name evidence="13" type="ORF">WG66_20043</name>
</gene>
<dbReference type="InterPro" id="IPR043502">
    <property type="entry name" value="DNA/RNA_pol_sf"/>
</dbReference>
<feature type="compositionally biased region" description="Acidic residues" evidence="11">
    <location>
        <begin position="1267"/>
        <end position="1286"/>
    </location>
</feature>
<dbReference type="FunFam" id="1.10.150.20:FF:000041">
    <property type="entry name" value="DNA-directed RNA polymerase"/>
    <property type="match status" value="1"/>
</dbReference>
<comment type="catalytic activity">
    <reaction evidence="9 10">
        <text>RNA(n) + a ribonucleoside 5'-triphosphate = RNA(n+1) + diphosphate</text>
        <dbReference type="Rhea" id="RHEA:21248"/>
        <dbReference type="Rhea" id="RHEA-COMP:14527"/>
        <dbReference type="Rhea" id="RHEA-COMP:17342"/>
        <dbReference type="ChEBI" id="CHEBI:33019"/>
        <dbReference type="ChEBI" id="CHEBI:61557"/>
        <dbReference type="ChEBI" id="CHEBI:140395"/>
        <dbReference type="EC" id="2.7.7.6"/>
    </reaction>
</comment>
<feature type="domain" description="DNA-directed RNA polymerase N-terminal" evidence="12">
    <location>
        <begin position="336"/>
        <end position="659"/>
    </location>
</feature>
<keyword evidence="6" id="KW-0809">Transit peptide</keyword>
<evidence type="ECO:0000256" key="3">
    <source>
        <dbReference type="ARBA" id="ARBA00022478"/>
    </source>
</evidence>
<evidence type="ECO:0000313" key="14">
    <source>
        <dbReference type="Proteomes" id="UP000054988"/>
    </source>
</evidence>
<dbReference type="InterPro" id="IPR029262">
    <property type="entry name" value="RPOL_N"/>
</dbReference>
<proteinExistence type="inferred from homology"/>
<dbReference type="EMBL" id="LATX01002556">
    <property type="protein sequence ID" value="KTB27341.1"/>
    <property type="molecule type" value="Genomic_DNA"/>
</dbReference>
<dbReference type="InterPro" id="IPR002092">
    <property type="entry name" value="DNA-dir_Rpol_phage-type"/>
</dbReference>
<keyword evidence="8 10" id="KW-0804">Transcription</keyword>
<keyword evidence="5 10" id="KW-0548">Nucleotidyltransferase</keyword>
<dbReference type="PANTHER" id="PTHR10102">
    <property type="entry name" value="DNA-DIRECTED RNA POLYMERASE, MITOCHONDRIAL"/>
    <property type="match status" value="1"/>
</dbReference>
<evidence type="ECO:0000256" key="11">
    <source>
        <dbReference type="SAM" id="MobiDB-lite"/>
    </source>
</evidence>
<comment type="caution">
    <text evidence="13">The sequence shown here is derived from an EMBL/GenBank/DDBJ whole genome shotgun (WGS) entry which is preliminary data.</text>
</comment>
<dbReference type="Proteomes" id="UP000054988">
    <property type="component" value="Unassembled WGS sequence"/>
</dbReference>
<dbReference type="Gene3D" id="1.10.287.260">
    <property type="match status" value="1"/>
</dbReference>
<dbReference type="GO" id="GO:0006390">
    <property type="term" value="P:mitochondrial transcription"/>
    <property type="evidence" value="ECO:0007669"/>
    <property type="project" value="TreeGrafter"/>
</dbReference>
<dbReference type="Gene3D" id="1.10.1320.10">
    <property type="entry name" value="DNA-directed RNA polymerase, N-terminal domain"/>
    <property type="match status" value="1"/>
</dbReference>
<dbReference type="Pfam" id="PF14700">
    <property type="entry name" value="RPOL_N"/>
    <property type="match status" value="1"/>
</dbReference>
<dbReference type="GO" id="GO:0001018">
    <property type="term" value="F:mitochondrial promoter sequence-specific DNA binding"/>
    <property type="evidence" value="ECO:0007669"/>
    <property type="project" value="TreeGrafter"/>
</dbReference>
<dbReference type="InterPro" id="IPR046950">
    <property type="entry name" value="DNA-dir_Rpol_C_phage-type"/>
</dbReference>
<dbReference type="InterPro" id="IPR024075">
    <property type="entry name" value="DNA-dir_RNA_pol_helix_hairp_sf"/>
</dbReference>
<dbReference type="SUPFAM" id="SSF56672">
    <property type="entry name" value="DNA/RNA polymerases"/>
    <property type="match status" value="1"/>
</dbReference>
<dbReference type="eggNOG" id="KOG1038">
    <property type="taxonomic scope" value="Eukaryota"/>
</dbReference>
<dbReference type="Gene3D" id="1.25.40.10">
    <property type="entry name" value="Tetratricopeptide repeat domain"/>
    <property type="match status" value="1"/>
</dbReference>
<feature type="region of interest" description="Disordered" evidence="11">
    <location>
        <begin position="1227"/>
        <end position="1298"/>
    </location>
</feature>
<name>A0A0W0ETD6_MONRR</name>